<dbReference type="AlphaFoldDB" id="A0A1S2MCE7"/>
<dbReference type="Pfam" id="PF00251">
    <property type="entry name" value="Glyco_hydro_32N"/>
    <property type="match status" value="1"/>
</dbReference>
<keyword evidence="3 4" id="KW-0326">Glycosidase</keyword>
<dbReference type="PANTHER" id="PTHR42800:SF1">
    <property type="entry name" value="EXOINULINASE INUD (AFU_ORTHOLOGUE AFUA_5G00480)"/>
    <property type="match status" value="1"/>
</dbReference>
<evidence type="ECO:0000256" key="4">
    <source>
        <dbReference type="RuleBase" id="RU362110"/>
    </source>
</evidence>
<dbReference type="CDD" id="cd18622">
    <property type="entry name" value="GH32_Inu-like"/>
    <property type="match status" value="1"/>
</dbReference>
<dbReference type="Gene3D" id="2.60.120.560">
    <property type="entry name" value="Exo-inulinase, domain 1"/>
    <property type="match status" value="1"/>
</dbReference>
<organism evidence="7 8">
    <name type="scientific">Anaerobacillus alkalidiazotrophicus</name>
    <dbReference type="NCBI Taxonomy" id="472963"/>
    <lineage>
        <taxon>Bacteria</taxon>
        <taxon>Bacillati</taxon>
        <taxon>Bacillota</taxon>
        <taxon>Bacilli</taxon>
        <taxon>Bacillales</taxon>
        <taxon>Bacillaceae</taxon>
        <taxon>Anaerobacillus</taxon>
    </lineage>
</organism>
<dbReference type="PANTHER" id="PTHR42800">
    <property type="entry name" value="EXOINULINASE INUD (AFU_ORTHOLOGUE AFUA_5G00480)"/>
    <property type="match status" value="1"/>
</dbReference>
<evidence type="ECO:0000259" key="6">
    <source>
        <dbReference type="Pfam" id="PF08244"/>
    </source>
</evidence>
<dbReference type="EMBL" id="MLQS01000001">
    <property type="protein sequence ID" value="OIJ22462.1"/>
    <property type="molecule type" value="Genomic_DNA"/>
</dbReference>
<accession>A0A1S2MCE7</accession>
<reference evidence="7 8" key="1">
    <citation type="submission" date="2016-10" db="EMBL/GenBank/DDBJ databases">
        <title>Draft genome sequences of four alkaliphilic bacteria belonging to the Anaerobacillus genus.</title>
        <authorList>
            <person name="Bassil N.M."/>
            <person name="Lloyd J.R."/>
        </authorList>
    </citation>
    <scope>NUCLEOTIDE SEQUENCE [LARGE SCALE GENOMIC DNA]</scope>
    <source>
        <strain evidence="7 8">DSM 22531</strain>
    </source>
</reference>
<dbReference type="GO" id="GO:0005737">
    <property type="term" value="C:cytoplasm"/>
    <property type="evidence" value="ECO:0007669"/>
    <property type="project" value="TreeGrafter"/>
</dbReference>
<feature type="domain" description="Glycosyl hydrolase family 32 C-terminal" evidence="6">
    <location>
        <begin position="335"/>
        <end position="492"/>
    </location>
</feature>
<dbReference type="GO" id="GO:0005987">
    <property type="term" value="P:sucrose catabolic process"/>
    <property type="evidence" value="ECO:0007669"/>
    <property type="project" value="TreeGrafter"/>
</dbReference>
<evidence type="ECO:0000313" key="8">
    <source>
        <dbReference type="Proteomes" id="UP000180057"/>
    </source>
</evidence>
<evidence type="ECO:0000313" key="7">
    <source>
        <dbReference type="EMBL" id="OIJ22462.1"/>
    </source>
</evidence>
<dbReference type="Proteomes" id="UP000180057">
    <property type="component" value="Unassembled WGS sequence"/>
</dbReference>
<feature type="domain" description="Glycosyl hydrolase family 32 N-terminal" evidence="5">
    <location>
        <begin position="31"/>
        <end position="332"/>
    </location>
</feature>
<protein>
    <submittedName>
        <fullName evidence="7">Levanase</fullName>
    </submittedName>
</protein>
<dbReference type="GO" id="GO:0004575">
    <property type="term" value="F:sucrose alpha-glucosidase activity"/>
    <property type="evidence" value="ECO:0007669"/>
    <property type="project" value="TreeGrafter"/>
</dbReference>
<dbReference type="SMART" id="SM00640">
    <property type="entry name" value="Glyco_32"/>
    <property type="match status" value="1"/>
</dbReference>
<keyword evidence="2 4" id="KW-0378">Hydrolase</keyword>
<dbReference type="InterPro" id="IPR001362">
    <property type="entry name" value="Glyco_hydro_32"/>
</dbReference>
<dbReference type="InterPro" id="IPR013189">
    <property type="entry name" value="Glyco_hydro_32_C"/>
</dbReference>
<evidence type="ECO:0000259" key="5">
    <source>
        <dbReference type="Pfam" id="PF00251"/>
    </source>
</evidence>
<dbReference type="SUPFAM" id="SSF75005">
    <property type="entry name" value="Arabinanase/levansucrase/invertase"/>
    <property type="match status" value="1"/>
</dbReference>
<dbReference type="InterPro" id="IPR013320">
    <property type="entry name" value="ConA-like_dom_sf"/>
</dbReference>
<dbReference type="Pfam" id="PF08244">
    <property type="entry name" value="Glyco_hydro_32C"/>
    <property type="match status" value="1"/>
</dbReference>
<comment type="caution">
    <text evidence="7">The sequence shown here is derived from an EMBL/GenBank/DDBJ whole genome shotgun (WGS) entry which is preliminary data.</text>
</comment>
<dbReference type="InterPro" id="IPR013148">
    <property type="entry name" value="Glyco_hydro_32_N"/>
</dbReference>
<dbReference type="Gene3D" id="2.115.10.20">
    <property type="entry name" value="Glycosyl hydrolase domain, family 43"/>
    <property type="match status" value="1"/>
</dbReference>
<dbReference type="Gene3D" id="2.60.40.1080">
    <property type="match status" value="1"/>
</dbReference>
<proteinExistence type="inferred from homology"/>
<name>A0A1S2MCE7_9BACI</name>
<comment type="similarity">
    <text evidence="1 4">Belongs to the glycosyl hydrolase 32 family.</text>
</comment>
<evidence type="ECO:0000256" key="1">
    <source>
        <dbReference type="ARBA" id="ARBA00009902"/>
    </source>
</evidence>
<sequence length="593" mass="67738">MIGIVGCTNTIKLEHDASDEYYTELYRPQYHFSTPVGNLADPNGLIYFKGEYHLFHQKNGHWAHAISKDLIHWSHQPIALDHDDLGQALSGSAVVDWNDTTGFFNGKAGLVAIYTNTAGGEAQSIAFSSDRGRTWERYEGNPVIKNPGIKDFRDPKVFWHDETEKWVMVVSTDKSVTFFNSDNLIEWEYLSRFGDGQGLQVAVWECPDLFRLPVNGEDGNEKWVLHVSVGDNNETNGSTAQYFIGEFDGKEFINEYPADHILITDYGQDFYAAQSFSDIPVKDGRKIWLAWMANWRYPYQSPTDPWKGAMSIPRELSLRTVEDGKIRLFQEPISEIESLRATEYSINNFHLEGNHRIDDFSGTTFEFEATITWEDVEEFGIRVRQADDEETVIGINTKTEKVFVDRTNSGLQRLIDRNGSFFDFGSLYETDYPTKQKNIKLRGFVDESSVELFVNDGEIVFTNLIYTKPTNNGIELYTKGGSIDIESLNFYHLHSTWRNQPPNNKISQIVVNEERVHITIDEEEKLQAQVKPDWLRIKGEDLVWSVEDPEIIELSLDGMNATIRGKKEGTTQVIITDLNNLVEKSISVRVSGK</sequence>
<gene>
    <name evidence="7" type="ORF">BKP45_02170</name>
</gene>
<keyword evidence="8" id="KW-1185">Reference proteome</keyword>
<dbReference type="InterPro" id="IPR023296">
    <property type="entry name" value="Glyco_hydro_beta-prop_sf"/>
</dbReference>
<evidence type="ECO:0000256" key="2">
    <source>
        <dbReference type="ARBA" id="ARBA00022801"/>
    </source>
</evidence>
<evidence type="ECO:0000256" key="3">
    <source>
        <dbReference type="ARBA" id="ARBA00023295"/>
    </source>
</evidence>
<dbReference type="SUPFAM" id="SSF49899">
    <property type="entry name" value="Concanavalin A-like lectins/glucanases"/>
    <property type="match status" value="1"/>
</dbReference>
<dbReference type="STRING" id="472963.BKP45_02170"/>